<protein>
    <recommendedName>
        <fullName evidence="1">Rhodanese domain-containing protein</fullName>
    </recommendedName>
</protein>
<feature type="domain" description="Rhodanese" evidence="1">
    <location>
        <begin position="12"/>
        <end position="99"/>
    </location>
</feature>
<dbReference type="Proteomes" id="UP001221302">
    <property type="component" value="Unassembled WGS sequence"/>
</dbReference>
<comment type="caution">
    <text evidence="2">The sequence shown here is derived from an EMBL/GenBank/DDBJ whole genome shotgun (WGS) entry which is preliminary data.</text>
</comment>
<dbReference type="AlphaFoldDB" id="A0AAE3TDN6"/>
<proteinExistence type="predicted"/>
<dbReference type="Gene3D" id="3.40.250.10">
    <property type="entry name" value="Rhodanese-like domain"/>
    <property type="match status" value="1"/>
</dbReference>
<dbReference type="PANTHER" id="PTHR43031">
    <property type="entry name" value="FAD-DEPENDENT OXIDOREDUCTASE"/>
    <property type="match status" value="1"/>
</dbReference>
<dbReference type="PROSITE" id="PS50206">
    <property type="entry name" value="RHODANESE_3"/>
    <property type="match status" value="1"/>
</dbReference>
<sequence length="108" mass="12663">MKIQIPELSELLKNEIQFIDVRFKEEYELWLFSFTKNIPLNEMPNRLSEIDKDKLVVTACPHYDRAIMGRILLMQNGVNARYLVEGLLGLADYLRGDNAKHFYDSVNK</sequence>
<dbReference type="InterPro" id="IPR001763">
    <property type="entry name" value="Rhodanese-like_dom"/>
</dbReference>
<reference evidence="2" key="1">
    <citation type="submission" date="2023-03" db="EMBL/GenBank/DDBJ databases">
        <title>Stygiobacter electus gen. nov., sp. nov., facultatively anaerobic thermotolerant bacterium of the class Ignavibacteria from a well of Yessentuki mineral water deposit.</title>
        <authorList>
            <person name="Podosokorskaya O.A."/>
            <person name="Elcheninov A.G."/>
            <person name="Petrova N.F."/>
            <person name="Zavarzina D.G."/>
            <person name="Kublanov I.V."/>
            <person name="Merkel A.Y."/>
        </authorList>
    </citation>
    <scope>NUCLEOTIDE SEQUENCE</scope>
    <source>
        <strain evidence="2">09-Me</strain>
    </source>
</reference>
<dbReference type="InterPro" id="IPR050229">
    <property type="entry name" value="GlpE_sulfurtransferase"/>
</dbReference>
<evidence type="ECO:0000259" key="1">
    <source>
        <dbReference type="PROSITE" id="PS50206"/>
    </source>
</evidence>
<keyword evidence="3" id="KW-1185">Reference proteome</keyword>
<dbReference type="InterPro" id="IPR036873">
    <property type="entry name" value="Rhodanese-like_dom_sf"/>
</dbReference>
<gene>
    <name evidence="2" type="ORF">P0M35_13320</name>
</gene>
<dbReference type="Pfam" id="PF00581">
    <property type="entry name" value="Rhodanese"/>
    <property type="match status" value="1"/>
</dbReference>
<organism evidence="2 3">
    <name type="scientific">Stygiobacter electus</name>
    <dbReference type="NCBI Taxonomy" id="3032292"/>
    <lineage>
        <taxon>Bacteria</taxon>
        <taxon>Pseudomonadati</taxon>
        <taxon>Ignavibacteriota</taxon>
        <taxon>Ignavibacteria</taxon>
        <taxon>Ignavibacteriales</taxon>
        <taxon>Melioribacteraceae</taxon>
        <taxon>Stygiobacter</taxon>
    </lineage>
</organism>
<dbReference type="EMBL" id="JARGDL010000027">
    <property type="protein sequence ID" value="MDF1613140.1"/>
    <property type="molecule type" value="Genomic_DNA"/>
</dbReference>
<name>A0AAE3TDN6_9BACT</name>
<evidence type="ECO:0000313" key="3">
    <source>
        <dbReference type="Proteomes" id="UP001221302"/>
    </source>
</evidence>
<dbReference type="RefSeq" id="WP_321536911.1">
    <property type="nucleotide sequence ID" value="NZ_JARGDL010000027.1"/>
</dbReference>
<accession>A0AAE3TDN6</accession>
<dbReference type="SUPFAM" id="SSF52821">
    <property type="entry name" value="Rhodanese/Cell cycle control phosphatase"/>
    <property type="match status" value="1"/>
</dbReference>
<dbReference type="PANTHER" id="PTHR43031:SF16">
    <property type="entry name" value="OXIDOREDUCTASE"/>
    <property type="match status" value="1"/>
</dbReference>
<evidence type="ECO:0000313" key="2">
    <source>
        <dbReference type="EMBL" id="MDF1613140.1"/>
    </source>
</evidence>